<dbReference type="InterPro" id="IPR016518">
    <property type="entry name" value="Alpha-L-fucosidase"/>
</dbReference>
<evidence type="ECO:0000259" key="2">
    <source>
        <dbReference type="Pfam" id="PF14498"/>
    </source>
</evidence>
<dbReference type="AlphaFoldDB" id="A0A0B5ENK6"/>
<proteinExistence type="predicted"/>
<evidence type="ECO:0000256" key="1">
    <source>
        <dbReference type="SAM" id="SignalP"/>
    </source>
</evidence>
<dbReference type="PANTHER" id="PTHR31084:SF3">
    <property type="entry name" value="ALPHA-FUCOSIDASE A"/>
    <property type="match status" value="1"/>
</dbReference>
<dbReference type="Gene3D" id="1.50.10.10">
    <property type="match status" value="1"/>
</dbReference>
<dbReference type="PANTHER" id="PTHR31084">
    <property type="entry name" value="ALPHA-L-FUCOSIDASE 2"/>
    <property type="match status" value="1"/>
</dbReference>
<gene>
    <name evidence="5" type="ORF">SLNWT_0504</name>
</gene>
<sequence length="787" mass="84539">MLRAGAVAGAAFSLAAVPEFAPPAAAVTRPESAPLVPAAEALTLWYRSPGAPGALMREGLPVGNGRLGALGSGHPAREEFTVTDAAMWTGGPNAALDDEGQFPYGAEDFGSFGQLCRLRLEVAGHTPEAVTGYRRTLDLSNGLVTAAYGFEGTDHRREVYASAPDDVLVVRLGQRGGGVLTGALELAGTRGETVRADSGAATVSFAAELPNALAYAALVKAVGRGGKVSAAGSRITFAGCTEVLLIVSGGTNYTARPETGYLDPEREPLALAVAKAEAAARAGGEALLATHVADYQRLHRRTAVSLGTSSAEQRALDTPARLAARAAEGSAPDPELEASYLQFGRYLMICGSRGGGLPLNLQGLWIDRDDPAWMSDYHTDINVQMNYWLPDRLGLPECFETLTDYCLSQLPHWESATRELFNDPRNGFRNTSGKIAGWTVAISTNVWGGNGWWWHPPGNAWLCNSLFEHYQYTGDTGRLRRIYPLLKGACEFWEARLITTTVTDPATGESREVLIDDHDWSAEHGPTDARGITYAQELVWQLFRNYRTAAAVLRRDSDYARTIGGLQDRLHLPGVSRTTGWLQEWMTDENLGETTHRHLSPLAGLFPGDRITVEDSPKEIVEGATALLTARGMDTYGWASAWRALCWARLKNADRAYRLVLAVLKPSVDHGNGSAPNFFDMYRLGATSSVFQIDANFGIPAAMAEMLVQSRPGRVELLPALPGAWSASGSARGLGVRGGFTVDLRWRAGRVTEATLHGRPGARTTVVIGGHRRPVRIPAGGAVRVEG</sequence>
<dbReference type="InterPro" id="IPR027414">
    <property type="entry name" value="GH95_N_dom"/>
</dbReference>
<dbReference type="EMBL" id="CP010519">
    <property type="protein sequence ID" value="AJE80880.1"/>
    <property type="molecule type" value="Genomic_DNA"/>
</dbReference>
<dbReference type="SUPFAM" id="SSF48208">
    <property type="entry name" value="Six-hairpin glycosidases"/>
    <property type="match status" value="1"/>
</dbReference>
<evidence type="ECO:0000313" key="5">
    <source>
        <dbReference type="EMBL" id="AJE80880.1"/>
    </source>
</evidence>
<dbReference type="Proteomes" id="UP000031523">
    <property type="component" value="Chromosome"/>
</dbReference>
<feature type="signal peptide" evidence="1">
    <location>
        <begin position="1"/>
        <end position="21"/>
    </location>
</feature>
<keyword evidence="6" id="KW-1185">Reference proteome</keyword>
<feature type="domain" description="Alpha fucosidase A-like C-terminal" evidence="3">
    <location>
        <begin position="709"/>
        <end position="767"/>
    </location>
</feature>
<evidence type="ECO:0000259" key="3">
    <source>
        <dbReference type="Pfam" id="PF21307"/>
    </source>
</evidence>
<accession>A0A0B5ENK6</accession>
<dbReference type="Pfam" id="PF21307">
    <property type="entry name" value="Glyco_hydro_95_C"/>
    <property type="match status" value="1"/>
</dbReference>
<feature type="chain" id="PRO_5039252186" evidence="1">
    <location>
        <begin position="22"/>
        <end position="787"/>
    </location>
</feature>
<name>A0A0B5ENK6_STRA4</name>
<feature type="domain" description="Glycosyl hydrolase family 95 N-terminal" evidence="2">
    <location>
        <begin position="112"/>
        <end position="255"/>
    </location>
</feature>
<dbReference type="Pfam" id="PF14498">
    <property type="entry name" value="Glyco_hyd_65N_2"/>
    <property type="match status" value="2"/>
</dbReference>
<dbReference type="InterPro" id="IPR054363">
    <property type="entry name" value="GH95_cat"/>
</dbReference>
<dbReference type="PIRSF" id="PIRSF007663">
    <property type="entry name" value="UCP007663"/>
    <property type="match status" value="1"/>
</dbReference>
<dbReference type="GO" id="GO:0004560">
    <property type="term" value="F:alpha-L-fucosidase activity"/>
    <property type="evidence" value="ECO:0007669"/>
    <property type="project" value="InterPro"/>
</dbReference>
<dbReference type="InterPro" id="IPR012341">
    <property type="entry name" value="6hp_glycosidase-like_sf"/>
</dbReference>
<dbReference type="GO" id="GO:0030246">
    <property type="term" value="F:carbohydrate binding"/>
    <property type="evidence" value="ECO:0007669"/>
    <property type="project" value="UniProtKB-KW"/>
</dbReference>
<dbReference type="Pfam" id="PF22124">
    <property type="entry name" value="Glyco_hydro_95_cat"/>
    <property type="match status" value="1"/>
</dbReference>
<evidence type="ECO:0000259" key="4">
    <source>
        <dbReference type="Pfam" id="PF22124"/>
    </source>
</evidence>
<feature type="domain" description="Glycosyl hydrolase family 95 N-terminal" evidence="2">
    <location>
        <begin position="44"/>
        <end position="95"/>
    </location>
</feature>
<dbReference type="InterPro" id="IPR008928">
    <property type="entry name" value="6-hairpin_glycosidase_sf"/>
</dbReference>
<dbReference type="InterPro" id="IPR049053">
    <property type="entry name" value="AFCA-like_C"/>
</dbReference>
<keyword evidence="1" id="KW-0732">Signal</keyword>
<keyword evidence="5" id="KW-0430">Lectin</keyword>
<evidence type="ECO:0000313" key="6">
    <source>
        <dbReference type="Proteomes" id="UP000031523"/>
    </source>
</evidence>
<organism evidence="5 6">
    <name type="scientific">Streptomyces albus (strain ATCC 21838 / DSM 41398 / FERM P-419 / JCM 4703 / NBRC 107858)</name>
    <dbReference type="NCBI Taxonomy" id="1081613"/>
    <lineage>
        <taxon>Bacteria</taxon>
        <taxon>Bacillati</taxon>
        <taxon>Actinomycetota</taxon>
        <taxon>Actinomycetes</taxon>
        <taxon>Kitasatosporales</taxon>
        <taxon>Streptomycetaceae</taxon>
        <taxon>Streptomyces</taxon>
    </lineage>
</organism>
<feature type="domain" description="Glycosyl hydrolase family 95 catalytic" evidence="4">
    <location>
        <begin position="285"/>
        <end position="707"/>
    </location>
</feature>
<dbReference type="GO" id="GO:0005975">
    <property type="term" value="P:carbohydrate metabolic process"/>
    <property type="evidence" value="ECO:0007669"/>
    <property type="project" value="InterPro"/>
</dbReference>
<dbReference type="KEGG" id="sals:SLNWT_0504"/>
<reference evidence="5 6" key="1">
    <citation type="submission" date="2015-01" db="EMBL/GenBank/DDBJ databases">
        <title>Enhanced salinomycin production by adjusting the supply of polyketide extender units in Streptomyce albus DSM 41398.</title>
        <authorList>
            <person name="Lu C."/>
        </authorList>
    </citation>
    <scope>NUCLEOTIDE SEQUENCE [LARGE SCALE GENOMIC DNA]</scope>
    <source>
        <strain evidence="6">ATCC 21838 / DSM 41398 / FERM P-419 / JCM 4703 / NBRC 107858</strain>
    </source>
</reference>
<protein>
    <submittedName>
        <fullName evidence="5">Ricin B lectin</fullName>
    </submittedName>
</protein>